<keyword evidence="2" id="KW-0472">Membrane</keyword>
<keyword evidence="2" id="KW-1133">Transmembrane helix</keyword>
<dbReference type="SUPFAM" id="SSF88713">
    <property type="entry name" value="Glycoside hydrolase/deacetylase"/>
    <property type="match status" value="1"/>
</dbReference>
<dbReference type="PANTHER" id="PTHR47561:SF1">
    <property type="entry name" value="POLYSACCHARIDE DEACETYLASE FAMILY PROTEIN (AFU_ORTHOLOGUE AFUA_6G05030)"/>
    <property type="match status" value="1"/>
</dbReference>
<reference evidence="4" key="2">
    <citation type="journal article" date="2021" name="Mar. Drugs">
        <title>Genome Reduction and Secondary Metabolism of the Marine Sponge-Associated Cyanobacterium Leptothoe.</title>
        <authorList>
            <person name="Konstantinou D."/>
            <person name="Popin R.V."/>
            <person name="Fewer D.P."/>
            <person name="Sivonen K."/>
            <person name="Gkelis S."/>
        </authorList>
    </citation>
    <scope>NUCLEOTIDE SEQUENCE</scope>
    <source>
        <strain evidence="4">TAU-MAC 1115</strain>
    </source>
</reference>
<dbReference type="GO" id="GO:0005975">
    <property type="term" value="P:carbohydrate metabolic process"/>
    <property type="evidence" value="ECO:0007669"/>
    <property type="project" value="InterPro"/>
</dbReference>
<dbReference type="CDD" id="cd10940">
    <property type="entry name" value="CE4_PuuE_HpPgdA_like_1"/>
    <property type="match status" value="1"/>
</dbReference>
<dbReference type="RefSeq" id="WP_215610462.1">
    <property type="nucleotide sequence ID" value="NZ_JADOES010000045.1"/>
</dbReference>
<sequence>MSNPQSKPLASLSLDLDNQWSYMKIHGDPGWENFPSYLDTVVPRFLSFLDDLELKITVFIVGQDAALTKNQKALRSIALAGHEIGNHSFNHESWLHLYSPEEIENELAMAEDHLEKATGQRPKGFRGPGFSLSKSVLTILAHRGYQYDASTFPTFLGPLARAYYFMTTKLTPEEKEQRKALFGGVKDGFQPLKRYQWLLSNHRLVEIPVTTMPLFKVPIHFSYILYLACFSPPIALLYFRIALLLCRLTRTEPSLLLHPLDFLDLNDVPELGFFPAMKLPAGKKQQILRRALTMMKNQFNVVPMGIHAQAKGRQNGKQSKNPKFGMPIIEMG</sequence>
<evidence type="ECO:0000256" key="2">
    <source>
        <dbReference type="SAM" id="Phobius"/>
    </source>
</evidence>
<dbReference type="Proteomes" id="UP000717364">
    <property type="component" value="Unassembled WGS sequence"/>
</dbReference>
<name>A0A947GR88_9CYAN</name>
<dbReference type="EMBL" id="JADOES010000045">
    <property type="protein sequence ID" value="MBT9317396.1"/>
    <property type="molecule type" value="Genomic_DNA"/>
</dbReference>
<feature type="domain" description="NodB homology" evidence="3">
    <location>
        <begin position="21"/>
        <end position="155"/>
    </location>
</feature>
<dbReference type="GO" id="GO:0016810">
    <property type="term" value="F:hydrolase activity, acting on carbon-nitrogen (but not peptide) bonds"/>
    <property type="evidence" value="ECO:0007669"/>
    <property type="project" value="InterPro"/>
</dbReference>
<dbReference type="InterPro" id="IPR011330">
    <property type="entry name" value="Glyco_hydro/deAcase_b/a-brl"/>
</dbReference>
<gene>
    <name evidence="4" type="ORF">IXB50_18395</name>
</gene>
<evidence type="ECO:0000313" key="4">
    <source>
        <dbReference type="EMBL" id="MBT9317396.1"/>
    </source>
</evidence>
<dbReference type="PROSITE" id="PS51677">
    <property type="entry name" value="NODB"/>
    <property type="match status" value="1"/>
</dbReference>
<feature type="region of interest" description="Disordered" evidence="1">
    <location>
        <begin position="310"/>
        <end position="332"/>
    </location>
</feature>
<dbReference type="AlphaFoldDB" id="A0A947GR88"/>
<protein>
    <submittedName>
        <fullName evidence="4">Polysaccharide deacetylase family protein</fullName>
    </submittedName>
</protein>
<accession>A0A947GR88</accession>
<keyword evidence="5" id="KW-1185">Reference proteome</keyword>
<organism evidence="4 5">
    <name type="scientific">Leptothoe spongobia TAU-MAC 1115</name>
    <dbReference type="NCBI Taxonomy" id="1967444"/>
    <lineage>
        <taxon>Bacteria</taxon>
        <taxon>Bacillati</taxon>
        <taxon>Cyanobacteriota</taxon>
        <taxon>Cyanophyceae</taxon>
        <taxon>Nodosilineales</taxon>
        <taxon>Cymatolegaceae</taxon>
        <taxon>Leptothoe</taxon>
        <taxon>Leptothoe spongobia</taxon>
    </lineage>
</organism>
<reference evidence="4" key="1">
    <citation type="submission" date="2020-11" db="EMBL/GenBank/DDBJ databases">
        <authorList>
            <person name="Konstantinou D."/>
            <person name="Gkelis S."/>
            <person name="Popin R."/>
            <person name="Fewer D."/>
            <person name="Sivonen K."/>
        </authorList>
    </citation>
    <scope>NUCLEOTIDE SEQUENCE</scope>
    <source>
        <strain evidence="4">TAU-MAC 1115</strain>
    </source>
</reference>
<keyword evidence="2" id="KW-0812">Transmembrane</keyword>
<dbReference type="InterPro" id="IPR002509">
    <property type="entry name" value="NODB_dom"/>
</dbReference>
<feature type="transmembrane region" description="Helical" evidence="2">
    <location>
        <begin position="223"/>
        <end position="246"/>
    </location>
</feature>
<comment type="caution">
    <text evidence="4">The sequence shown here is derived from an EMBL/GenBank/DDBJ whole genome shotgun (WGS) entry which is preliminary data.</text>
</comment>
<evidence type="ECO:0000256" key="1">
    <source>
        <dbReference type="SAM" id="MobiDB-lite"/>
    </source>
</evidence>
<dbReference type="Pfam" id="PF01522">
    <property type="entry name" value="Polysacc_deac_1"/>
    <property type="match status" value="1"/>
</dbReference>
<dbReference type="PANTHER" id="PTHR47561">
    <property type="entry name" value="POLYSACCHARIDE DEACETYLASE FAMILY PROTEIN (AFU_ORTHOLOGUE AFUA_6G05030)"/>
    <property type="match status" value="1"/>
</dbReference>
<evidence type="ECO:0000313" key="5">
    <source>
        <dbReference type="Proteomes" id="UP000717364"/>
    </source>
</evidence>
<evidence type="ECO:0000259" key="3">
    <source>
        <dbReference type="PROSITE" id="PS51677"/>
    </source>
</evidence>
<dbReference type="Gene3D" id="3.20.20.370">
    <property type="entry name" value="Glycoside hydrolase/deacetylase"/>
    <property type="match status" value="1"/>
</dbReference>
<proteinExistence type="predicted"/>